<dbReference type="AlphaFoldDB" id="A0A437MGV3"/>
<comment type="caution">
    <text evidence="1">The sequence shown here is derived from an EMBL/GenBank/DDBJ whole genome shotgun (WGS) entry which is preliminary data.</text>
</comment>
<protein>
    <submittedName>
        <fullName evidence="1">Uncharacterized protein</fullName>
    </submittedName>
</protein>
<name>A0A437MGV3_9PROT</name>
<sequence length="126" mass="13911">MSDGLKHITLHLARCKEFPEGSTTRGYSFRAPLTPDGHLDAEAWKNLRDKCAVRRFWDGEPDQHGLLVLRAGGAGGSSWVFDYNPNVPSDDETGYRLGTHRFAPGEYVSVRDDEGDMNTFVVAGVA</sequence>
<dbReference type="RefSeq" id="WP_127787537.1">
    <property type="nucleotide sequence ID" value="NZ_SACL01000003.1"/>
</dbReference>
<organism evidence="1 2">
    <name type="scientific">Rhodovarius crocodyli</name>
    <dbReference type="NCBI Taxonomy" id="1979269"/>
    <lineage>
        <taxon>Bacteria</taxon>
        <taxon>Pseudomonadati</taxon>
        <taxon>Pseudomonadota</taxon>
        <taxon>Alphaproteobacteria</taxon>
        <taxon>Acetobacterales</taxon>
        <taxon>Roseomonadaceae</taxon>
        <taxon>Rhodovarius</taxon>
    </lineage>
</organism>
<proteinExistence type="predicted"/>
<dbReference type="Proteomes" id="UP000282957">
    <property type="component" value="Unassembled WGS sequence"/>
</dbReference>
<evidence type="ECO:0000313" key="1">
    <source>
        <dbReference type="EMBL" id="RVT96890.1"/>
    </source>
</evidence>
<evidence type="ECO:0000313" key="2">
    <source>
        <dbReference type="Proteomes" id="UP000282957"/>
    </source>
</evidence>
<accession>A0A437MGV3</accession>
<keyword evidence="2" id="KW-1185">Reference proteome</keyword>
<dbReference type="EMBL" id="SACL01000003">
    <property type="protein sequence ID" value="RVT96890.1"/>
    <property type="molecule type" value="Genomic_DNA"/>
</dbReference>
<dbReference type="OrthoDB" id="9801741at2"/>
<reference evidence="1 2" key="1">
    <citation type="submission" date="2019-01" db="EMBL/GenBank/DDBJ databases">
        <authorList>
            <person name="Chen W.-M."/>
        </authorList>
    </citation>
    <scope>NUCLEOTIDE SEQUENCE [LARGE SCALE GENOMIC DNA]</scope>
    <source>
        <strain evidence="1 2">CCP-6</strain>
    </source>
</reference>
<gene>
    <name evidence="1" type="ORF">EOD42_10835</name>
</gene>